<dbReference type="Proteomes" id="UP000183868">
    <property type="component" value="Chromosome"/>
</dbReference>
<evidence type="ECO:0000313" key="1">
    <source>
        <dbReference type="EMBL" id="APF20859.1"/>
    </source>
</evidence>
<accession>A0A1J1CDS2</accession>
<proteinExistence type="predicted"/>
<protein>
    <submittedName>
        <fullName evidence="1">Uncharacterized protein</fullName>
    </submittedName>
</protein>
<evidence type="ECO:0000313" key="2">
    <source>
        <dbReference type="Proteomes" id="UP000183868"/>
    </source>
</evidence>
<sequence>MPGAGLFGILSSSRVTHFVQAFNRSLNQTPKRWQQFERLV</sequence>
<dbReference type="EMBL" id="CP018099">
    <property type="protein sequence ID" value="APF20859.1"/>
    <property type="molecule type" value="Genomic_DNA"/>
</dbReference>
<dbReference type="AlphaFoldDB" id="A0A1J1CDS2"/>
<name>A0A1J1CDS2_CALAY</name>
<gene>
    <name evidence="1" type="ORF">Cabys_4114</name>
</gene>
<organism evidence="1 2">
    <name type="scientific">Caldithrix abyssi DSM 13497</name>
    <dbReference type="NCBI Taxonomy" id="880073"/>
    <lineage>
        <taxon>Bacteria</taxon>
        <taxon>Pseudomonadati</taxon>
        <taxon>Calditrichota</taxon>
        <taxon>Calditrichia</taxon>
        <taxon>Calditrichales</taxon>
        <taxon>Calditrichaceae</taxon>
        <taxon>Caldithrix</taxon>
    </lineage>
</organism>
<reference evidence="1 2" key="1">
    <citation type="submission" date="2016-11" db="EMBL/GenBank/DDBJ databases">
        <title>Genomic analysis of Caldithrix abyssi and proposal of a novel bacterial phylum Caldithrichaeota.</title>
        <authorList>
            <person name="Kublanov I."/>
            <person name="Sigalova O."/>
            <person name="Gavrilov S."/>
            <person name="Lebedinsky A."/>
            <person name="Ivanova N."/>
            <person name="Daum C."/>
            <person name="Reddy T."/>
            <person name="Klenk H.P."/>
            <person name="Goker M."/>
            <person name="Reva O."/>
            <person name="Miroshnichenko M."/>
            <person name="Kyprides N."/>
            <person name="Woyke T."/>
            <person name="Gelfand M."/>
        </authorList>
    </citation>
    <scope>NUCLEOTIDE SEQUENCE [LARGE SCALE GENOMIC DNA]</scope>
    <source>
        <strain evidence="1 2">LF13</strain>
    </source>
</reference>
<dbReference type="KEGG" id="caby:Cabys_4114"/>